<dbReference type="GO" id="GO:0005886">
    <property type="term" value="C:plasma membrane"/>
    <property type="evidence" value="ECO:0007669"/>
    <property type="project" value="UniProtKB-SubCell"/>
</dbReference>
<dbReference type="EMBL" id="CP041690">
    <property type="protein sequence ID" value="QEE22586.1"/>
    <property type="molecule type" value="Genomic_DNA"/>
</dbReference>
<dbReference type="Proteomes" id="UP000321062">
    <property type="component" value="Chromosome"/>
</dbReference>
<keyword evidence="5" id="KW-0472">Membrane</keyword>
<comment type="subcellular location">
    <subcellularLocation>
        <location evidence="1">Cell membrane</location>
        <topology evidence="1">Multi-pass membrane protein</topology>
    </subcellularLocation>
</comment>
<keyword evidence="2" id="KW-1003">Cell membrane</keyword>
<dbReference type="Pfam" id="PF12823">
    <property type="entry name" value="DUF3817"/>
    <property type="match status" value="1"/>
</dbReference>
<accession>A0A5B9DTT0</accession>
<proteinExistence type="predicted"/>
<dbReference type="PANTHER" id="PTHR40077:SF1">
    <property type="entry name" value="MEMBRANE PROTEIN"/>
    <property type="match status" value="1"/>
</dbReference>
<evidence type="ECO:0000256" key="1">
    <source>
        <dbReference type="ARBA" id="ARBA00004651"/>
    </source>
</evidence>
<protein>
    <submittedName>
        <fullName evidence="6">DUF3817 domain-containing protein</fullName>
    </submittedName>
</protein>
<organism evidence="6 7">
    <name type="scientific">Paradevosia tibetensis</name>
    <dbReference type="NCBI Taxonomy" id="1447062"/>
    <lineage>
        <taxon>Bacteria</taxon>
        <taxon>Pseudomonadati</taxon>
        <taxon>Pseudomonadota</taxon>
        <taxon>Alphaproteobacteria</taxon>
        <taxon>Hyphomicrobiales</taxon>
        <taxon>Devosiaceae</taxon>
        <taxon>Paradevosia</taxon>
    </lineage>
</organism>
<evidence type="ECO:0000256" key="2">
    <source>
        <dbReference type="ARBA" id="ARBA00022475"/>
    </source>
</evidence>
<evidence type="ECO:0000256" key="4">
    <source>
        <dbReference type="ARBA" id="ARBA00022989"/>
    </source>
</evidence>
<keyword evidence="3" id="KW-0812">Transmembrane</keyword>
<keyword evidence="4" id="KW-1133">Transmembrane helix</keyword>
<gene>
    <name evidence="6" type="ORF">FNA67_21540</name>
</gene>
<evidence type="ECO:0000256" key="5">
    <source>
        <dbReference type="ARBA" id="ARBA00023136"/>
    </source>
</evidence>
<dbReference type="NCBIfam" id="TIGR03954">
    <property type="entry name" value="integ_memb_HG"/>
    <property type="match status" value="1"/>
</dbReference>
<name>A0A5B9DTT0_9HYPH</name>
<sequence length="98" mass="10869">MIRFFRAIGLIEGITTLVLFLIAMPLKYLAGDPSWVPHAGAIHGLAFLAYIAALLVCLRGYGLSAWDWARTTLAAFIPFGTFLNDPFLKRKQRETEAA</sequence>
<keyword evidence="7" id="KW-1185">Reference proteome</keyword>
<dbReference type="RefSeq" id="WP_049707100.1">
    <property type="nucleotide sequence ID" value="NZ_BMFM01000001.1"/>
</dbReference>
<dbReference type="PANTHER" id="PTHR40077">
    <property type="entry name" value="MEMBRANE PROTEIN-RELATED"/>
    <property type="match status" value="1"/>
</dbReference>
<dbReference type="InterPro" id="IPR023845">
    <property type="entry name" value="DUF3817_TM"/>
</dbReference>
<evidence type="ECO:0000313" key="7">
    <source>
        <dbReference type="Proteomes" id="UP000321062"/>
    </source>
</evidence>
<evidence type="ECO:0000313" key="6">
    <source>
        <dbReference type="EMBL" id="QEE22586.1"/>
    </source>
</evidence>
<reference evidence="6 7" key="1">
    <citation type="journal article" date="2015" name="Int. J. Syst. Evol. Microbiol.">
        <title>Youhaiella tibetensis gen. nov., sp. nov., isolated from subsurface sediment.</title>
        <authorList>
            <person name="Wang Y.X."/>
            <person name="Huang F.Q."/>
            <person name="Nogi Y."/>
            <person name="Pang S.J."/>
            <person name="Wang P.K."/>
            <person name="Lv J."/>
        </authorList>
    </citation>
    <scope>NUCLEOTIDE SEQUENCE [LARGE SCALE GENOMIC DNA]</scope>
    <source>
        <strain evidence="7">fig4</strain>
    </source>
</reference>
<dbReference type="OrthoDB" id="1121311at2"/>
<evidence type="ECO:0000256" key="3">
    <source>
        <dbReference type="ARBA" id="ARBA00022692"/>
    </source>
</evidence>
<dbReference type="AlphaFoldDB" id="A0A5B9DTT0"/>
<dbReference type="KEGG" id="yti:FNA67_21540"/>